<dbReference type="AlphaFoldDB" id="A0A6P6YDU7"/>
<accession>A0A6P6YDU7</accession>
<dbReference type="InParanoid" id="A0A6P6YDU7"/>
<keyword evidence="1" id="KW-1185">Reference proteome</keyword>
<dbReference type="KEGG" id="dpte:113797339"/>
<reference evidence="2" key="1">
    <citation type="submission" date="2025-08" db="UniProtKB">
        <authorList>
            <consortium name="RefSeq"/>
        </authorList>
    </citation>
    <scope>IDENTIFICATION</scope>
    <source>
        <strain evidence="2">Airmid</strain>
    </source>
</reference>
<evidence type="ECO:0000313" key="2">
    <source>
        <dbReference type="RefSeq" id="XP_027203497.1"/>
    </source>
</evidence>
<sequence>MMTNPSCQCTNARILIEGYRLPMPIDFKQMDEMKQNLCVCEVPTITRKKYLDFCECESRKITLKKMLQTYLKNFDDNQDNDDNEELPSNVLEEMKQIVIEIRHFVRQLPRTFDYFECWSDYIDYRQKQQTLLPRSLLHISSQQPISQQSTFNRPTFMLELNEYYVPIPEDFIVYFSSDIQNRIIAELPETIRSIYLNMLWENGYQKELISIMCSKNEEICNLWCPSMEIDGYKLPLPSQFNEMNFDQQIEALKNLPESIHEIYMTMCQKDAKLQTAANLIIDELRLEKDFRQLAMKSKTDSNPKMMININGHNLPLVKDFNCLSCRQRKRLLHNLPGNVRGQYLNLIWQEDIGSRLCAESRPFYQPFWA</sequence>
<name>A0A6P6YDU7_DERPT</name>
<proteinExistence type="predicted"/>
<organism evidence="1 2">
    <name type="scientific">Dermatophagoides pteronyssinus</name>
    <name type="common">European house dust mite</name>
    <dbReference type="NCBI Taxonomy" id="6956"/>
    <lineage>
        <taxon>Eukaryota</taxon>
        <taxon>Metazoa</taxon>
        <taxon>Ecdysozoa</taxon>
        <taxon>Arthropoda</taxon>
        <taxon>Chelicerata</taxon>
        <taxon>Arachnida</taxon>
        <taxon>Acari</taxon>
        <taxon>Acariformes</taxon>
        <taxon>Sarcoptiformes</taxon>
        <taxon>Astigmata</taxon>
        <taxon>Psoroptidia</taxon>
        <taxon>Analgoidea</taxon>
        <taxon>Pyroglyphidae</taxon>
        <taxon>Dermatophagoidinae</taxon>
        <taxon>Dermatophagoides</taxon>
    </lineage>
</organism>
<dbReference type="OrthoDB" id="6487997at2759"/>
<dbReference type="Proteomes" id="UP000515146">
    <property type="component" value="Unplaced"/>
</dbReference>
<protein>
    <submittedName>
        <fullName evidence="2">Uncharacterized protein LOC113797339</fullName>
    </submittedName>
</protein>
<evidence type="ECO:0000313" key="1">
    <source>
        <dbReference type="Proteomes" id="UP000515146"/>
    </source>
</evidence>
<gene>
    <name evidence="2" type="primary">LOC113797339</name>
</gene>
<dbReference type="RefSeq" id="XP_027203497.1">
    <property type="nucleotide sequence ID" value="XM_027347696.1"/>
</dbReference>